<reference evidence="1 2" key="1">
    <citation type="submission" date="2020-08" db="EMBL/GenBank/DDBJ databases">
        <title>Genomic Encyclopedia of Type Strains, Phase III (KMG-III): the genomes of soil and plant-associated and newly described type strains.</title>
        <authorList>
            <person name="Whitman W."/>
        </authorList>
    </citation>
    <scope>NUCLEOTIDE SEQUENCE [LARGE SCALE GENOMIC DNA]</scope>
    <source>
        <strain evidence="1 2">CECT 8572</strain>
    </source>
</reference>
<organism evidence="1 2">
    <name type="scientific">Limimaricola variabilis</name>
    <dbReference type="NCBI Taxonomy" id="1492771"/>
    <lineage>
        <taxon>Bacteria</taxon>
        <taxon>Pseudomonadati</taxon>
        <taxon>Pseudomonadota</taxon>
        <taxon>Alphaproteobacteria</taxon>
        <taxon>Rhodobacterales</taxon>
        <taxon>Paracoccaceae</taxon>
        <taxon>Limimaricola</taxon>
    </lineage>
</organism>
<dbReference type="EMBL" id="JACIBX010000003">
    <property type="protein sequence ID" value="MBB3711745.1"/>
    <property type="molecule type" value="Genomic_DNA"/>
</dbReference>
<accession>A0ABR6HMF0</accession>
<protein>
    <submittedName>
        <fullName evidence="1">Uncharacterized protein</fullName>
    </submittedName>
</protein>
<dbReference type="RefSeq" id="WP_183471058.1">
    <property type="nucleotide sequence ID" value="NZ_JACIBX010000003.1"/>
</dbReference>
<evidence type="ECO:0000313" key="1">
    <source>
        <dbReference type="EMBL" id="MBB3711745.1"/>
    </source>
</evidence>
<name>A0ABR6HMF0_9RHOB</name>
<sequence>MTDLLERLNTVANDAYEAASALPKADDPHLEGLIFELVERTDAIARHTCFAMDGACSLWSARTAAADLMEDADLEADIAAGRDLWRLVDEWPNADAFWNVIHPMVLALGAVPTDEAGYGEGFSVESALEQLLEEVRARRLRHELS</sequence>
<dbReference type="Proteomes" id="UP000576152">
    <property type="component" value="Unassembled WGS sequence"/>
</dbReference>
<evidence type="ECO:0000313" key="2">
    <source>
        <dbReference type="Proteomes" id="UP000576152"/>
    </source>
</evidence>
<gene>
    <name evidence="1" type="ORF">FHS00_001316</name>
</gene>
<keyword evidence="2" id="KW-1185">Reference proteome</keyword>
<comment type="caution">
    <text evidence="1">The sequence shown here is derived from an EMBL/GenBank/DDBJ whole genome shotgun (WGS) entry which is preliminary data.</text>
</comment>
<proteinExistence type="predicted"/>